<evidence type="ECO:0000256" key="6">
    <source>
        <dbReference type="PROSITE-ProRule" id="PRU00094"/>
    </source>
</evidence>
<dbReference type="OrthoDB" id="2162994at2759"/>
<keyword evidence="4" id="KW-0805">Transcription regulation</keyword>
<keyword evidence="5" id="KW-0804">Transcription</keyword>
<evidence type="ECO:0000256" key="3">
    <source>
        <dbReference type="ARBA" id="ARBA00022833"/>
    </source>
</evidence>
<dbReference type="GO" id="GO:0043565">
    <property type="term" value="F:sequence-specific DNA binding"/>
    <property type="evidence" value="ECO:0007669"/>
    <property type="project" value="InterPro"/>
</dbReference>
<dbReference type="EMBL" id="SSOP01000004">
    <property type="protein sequence ID" value="KAB5595984.1"/>
    <property type="molecule type" value="Genomic_DNA"/>
</dbReference>
<organism evidence="9 10">
    <name type="scientific">Ceratobasidium theobromae</name>
    <dbReference type="NCBI Taxonomy" id="1582974"/>
    <lineage>
        <taxon>Eukaryota</taxon>
        <taxon>Fungi</taxon>
        <taxon>Dikarya</taxon>
        <taxon>Basidiomycota</taxon>
        <taxon>Agaricomycotina</taxon>
        <taxon>Agaricomycetes</taxon>
        <taxon>Cantharellales</taxon>
        <taxon>Ceratobasidiaceae</taxon>
        <taxon>Ceratobasidium</taxon>
    </lineage>
</organism>
<dbReference type="AlphaFoldDB" id="A0A5N5QWB2"/>
<feature type="domain" description="GATA-type" evidence="8">
    <location>
        <begin position="296"/>
        <end position="329"/>
    </location>
</feature>
<evidence type="ECO:0000256" key="2">
    <source>
        <dbReference type="ARBA" id="ARBA00022771"/>
    </source>
</evidence>
<feature type="compositionally biased region" description="Low complexity" evidence="7">
    <location>
        <begin position="398"/>
        <end position="413"/>
    </location>
</feature>
<dbReference type="SUPFAM" id="SSF57716">
    <property type="entry name" value="Glucocorticoid receptor-like (DNA-binding domain)"/>
    <property type="match status" value="2"/>
</dbReference>
<feature type="compositionally biased region" description="Pro residues" evidence="7">
    <location>
        <begin position="124"/>
        <end position="135"/>
    </location>
</feature>
<name>A0A5N5QWB2_9AGAM</name>
<feature type="region of interest" description="Disordered" evidence="7">
    <location>
        <begin position="1"/>
        <end position="24"/>
    </location>
</feature>
<accession>A0A5N5QWB2</accession>
<protein>
    <submittedName>
        <fullName evidence="9">GATA zinc finger domain-containing protein 8</fullName>
    </submittedName>
</protein>
<gene>
    <name evidence="9" type="ORF">CTheo_501</name>
</gene>
<dbReference type="GO" id="GO:0008270">
    <property type="term" value="F:zinc ion binding"/>
    <property type="evidence" value="ECO:0007669"/>
    <property type="project" value="UniProtKB-KW"/>
</dbReference>
<dbReference type="PROSITE" id="PS50114">
    <property type="entry name" value="GATA_ZN_FINGER_2"/>
    <property type="match status" value="1"/>
</dbReference>
<keyword evidence="10" id="KW-1185">Reference proteome</keyword>
<dbReference type="GO" id="GO:0006355">
    <property type="term" value="P:regulation of DNA-templated transcription"/>
    <property type="evidence" value="ECO:0007669"/>
    <property type="project" value="InterPro"/>
</dbReference>
<keyword evidence="2 6" id="KW-0863">Zinc-finger</keyword>
<evidence type="ECO:0000256" key="1">
    <source>
        <dbReference type="ARBA" id="ARBA00022723"/>
    </source>
</evidence>
<feature type="compositionally biased region" description="Basic and acidic residues" evidence="7">
    <location>
        <begin position="165"/>
        <end position="181"/>
    </location>
</feature>
<keyword evidence="3" id="KW-0862">Zinc</keyword>
<dbReference type="CDD" id="cd00202">
    <property type="entry name" value="ZnF_GATA"/>
    <property type="match status" value="1"/>
</dbReference>
<feature type="region of interest" description="Disordered" evidence="7">
    <location>
        <begin position="165"/>
        <end position="187"/>
    </location>
</feature>
<proteinExistence type="predicted"/>
<sequence>MAPDDPPRRPSPTTLAAATAEQRANGVSRETAFQDGALLILSHDTEHIFVLSSLSYEHVLDSALAHLESLKDVERSQLRLAVQTRIGACDTLVQVPPETWDAVAARAQVVSVVVASKRHRSHEPSPPRGWHPHPPTAYTHSRQHPYAHVHYVPATDAAFVSDDKRRWDQVDDDPPRHDERKAKRTRAWNPPDHQYSCRRCNRTDSPAWRKVCPSRAYTPADRVQGPDGPKTLCNACGLSYAKEAARREAASTSAPVPPPERPFAYSVAGNSRSGRGAGVKTLDGTALSPDTFPGPDAPMRECTVCSRTDSPQWRKGPHGPNTLCNSCGLSWARTQRKSDGPPDSRSPSPPLKTPTYHPAAGPIPTLAENIDHGRALPRSLASSLADREHDHSDDQHTPSSPSHRSHSPAHSAS</sequence>
<dbReference type="InterPro" id="IPR000679">
    <property type="entry name" value="Znf_GATA"/>
</dbReference>
<evidence type="ECO:0000256" key="4">
    <source>
        <dbReference type="ARBA" id="ARBA00023015"/>
    </source>
</evidence>
<reference evidence="9 10" key="1">
    <citation type="journal article" date="2019" name="Fungal Biol. Biotechnol.">
        <title>Draft genome sequence of fastidious pathogen Ceratobasidium theobromae, which causes vascular-streak dieback in Theobroma cacao.</title>
        <authorList>
            <person name="Ali S.S."/>
            <person name="Asman A."/>
            <person name="Shao J."/>
            <person name="Firmansyah A.P."/>
            <person name="Susilo A.W."/>
            <person name="Rosmana A."/>
            <person name="McMahon P."/>
            <person name="Junaid M."/>
            <person name="Guest D."/>
            <person name="Kheng T.Y."/>
            <person name="Meinhardt L.W."/>
            <person name="Bailey B.A."/>
        </authorList>
    </citation>
    <scope>NUCLEOTIDE SEQUENCE [LARGE SCALE GENOMIC DNA]</scope>
    <source>
        <strain evidence="9 10">CT2</strain>
    </source>
</reference>
<feature type="region of interest" description="Disordered" evidence="7">
    <location>
        <begin position="334"/>
        <end position="413"/>
    </location>
</feature>
<feature type="region of interest" description="Disordered" evidence="7">
    <location>
        <begin position="269"/>
        <end position="299"/>
    </location>
</feature>
<evidence type="ECO:0000259" key="8">
    <source>
        <dbReference type="PROSITE" id="PS50114"/>
    </source>
</evidence>
<feature type="compositionally biased region" description="Basic and acidic residues" evidence="7">
    <location>
        <begin position="385"/>
        <end position="396"/>
    </location>
</feature>
<dbReference type="Pfam" id="PF00320">
    <property type="entry name" value="GATA"/>
    <property type="match status" value="1"/>
</dbReference>
<dbReference type="Gene3D" id="3.30.50.10">
    <property type="entry name" value="Erythroid Transcription Factor GATA-1, subunit A"/>
    <property type="match status" value="2"/>
</dbReference>
<dbReference type="SMART" id="SM00401">
    <property type="entry name" value="ZnF_GATA"/>
    <property type="match status" value="2"/>
</dbReference>
<dbReference type="PANTHER" id="PTHR47172">
    <property type="entry name" value="OS01G0976800 PROTEIN"/>
    <property type="match status" value="1"/>
</dbReference>
<dbReference type="PANTHER" id="PTHR47172:SF24">
    <property type="entry name" value="GATA ZINC FINGER DOMAIN-CONTAINING PROTEIN 14-RELATED"/>
    <property type="match status" value="1"/>
</dbReference>
<evidence type="ECO:0000256" key="5">
    <source>
        <dbReference type="ARBA" id="ARBA00023163"/>
    </source>
</evidence>
<dbReference type="InterPro" id="IPR013088">
    <property type="entry name" value="Znf_NHR/GATA"/>
</dbReference>
<feature type="region of interest" description="Disordered" evidence="7">
    <location>
        <begin position="118"/>
        <end position="141"/>
    </location>
</feature>
<evidence type="ECO:0000256" key="7">
    <source>
        <dbReference type="SAM" id="MobiDB-lite"/>
    </source>
</evidence>
<evidence type="ECO:0000313" key="9">
    <source>
        <dbReference type="EMBL" id="KAB5595984.1"/>
    </source>
</evidence>
<comment type="caution">
    <text evidence="9">The sequence shown here is derived from an EMBL/GenBank/DDBJ whole genome shotgun (WGS) entry which is preliminary data.</text>
</comment>
<keyword evidence="1" id="KW-0479">Metal-binding</keyword>
<dbReference type="Proteomes" id="UP000383932">
    <property type="component" value="Unassembled WGS sequence"/>
</dbReference>
<evidence type="ECO:0000313" key="10">
    <source>
        <dbReference type="Proteomes" id="UP000383932"/>
    </source>
</evidence>